<organism evidence="4 5">
    <name type="scientific">Candidatus Campbellbacteria bacterium RIFCSPLOWO2_01_FULL_34_15</name>
    <dbReference type="NCBI Taxonomy" id="1797579"/>
    <lineage>
        <taxon>Bacteria</taxon>
        <taxon>Candidatus Campbelliibacteriota</taxon>
    </lineage>
</organism>
<dbReference type="InterPro" id="IPR043202">
    <property type="entry name" value="Band-7_stomatin-like"/>
</dbReference>
<dbReference type="PANTHER" id="PTHR10264:SF19">
    <property type="entry name" value="AT06885P-RELATED"/>
    <property type="match status" value="1"/>
</dbReference>
<keyword evidence="2" id="KW-0812">Transmembrane</keyword>
<dbReference type="AlphaFoldDB" id="A0A1F5ENI7"/>
<dbReference type="Gene3D" id="6.10.250.2090">
    <property type="match status" value="1"/>
</dbReference>
<protein>
    <recommendedName>
        <fullName evidence="3">Band 7 domain-containing protein</fullName>
    </recommendedName>
</protein>
<dbReference type="InterPro" id="IPR036013">
    <property type="entry name" value="Band_7/SPFH_dom_sf"/>
</dbReference>
<reference evidence="4 5" key="1">
    <citation type="journal article" date="2016" name="Nat. Commun.">
        <title>Thousands of microbial genomes shed light on interconnected biogeochemical processes in an aquifer system.</title>
        <authorList>
            <person name="Anantharaman K."/>
            <person name="Brown C.T."/>
            <person name="Hug L.A."/>
            <person name="Sharon I."/>
            <person name="Castelle C.J."/>
            <person name="Probst A.J."/>
            <person name="Thomas B.C."/>
            <person name="Singh A."/>
            <person name="Wilkins M.J."/>
            <person name="Karaoz U."/>
            <person name="Brodie E.L."/>
            <person name="Williams K.H."/>
            <person name="Hubbard S.S."/>
            <person name="Banfield J.F."/>
        </authorList>
    </citation>
    <scope>NUCLEOTIDE SEQUENCE [LARGE SCALE GENOMIC DNA]</scope>
</reference>
<proteinExistence type="inferred from homology"/>
<evidence type="ECO:0000313" key="4">
    <source>
        <dbReference type="EMBL" id="OGD68880.1"/>
    </source>
</evidence>
<comment type="similarity">
    <text evidence="1">Belongs to the band 7/mec-2 family.</text>
</comment>
<dbReference type="GO" id="GO:0098552">
    <property type="term" value="C:side of membrane"/>
    <property type="evidence" value="ECO:0007669"/>
    <property type="project" value="UniProtKB-ARBA"/>
</dbReference>
<evidence type="ECO:0000256" key="1">
    <source>
        <dbReference type="ARBA" id="ARBA00008164"/>
    </source>
</evidence>
<dbReference type="PANTHER" id="PTHR10264">
    <property type="entry name" value="BAND 7 PROTEIN-RELATED"/>
    <property type="match status" value="1"/>
</dbReference>
<keyword evidence="2" id="KW-1133">Transmembrane helix</keyword>
<dbReference type="Pfam" id="PF01145">
    <property type="entry name" value="Band_7"/>
    <property type="match status" value="1"/>
</dbReference>
<keyword evidence="2" id="KW-0472">Membrane</keyword>
<gene>
    <name evidence="4" type="ORF">A2996_00640</name>
</gene>
<dbReference type="InterPro" id="IPR001107">
    <property type="entry name" value="Band_7"/>
</dbReference>
<name>A0A1F5ENI7_9BACT</name>
<evidence type="ECO:0000313" key="5">
    <source>
        <dbReference type="Proteomes" id="UP000176865"/>
    </source>
</evidence>
<accession>A0A1F5ENI7</accession>
<dbReference type="FunFam" id="3.30.479.30:FF:000004">
    <property type="entry name" value="Putative membrane protease family, stomatin"/>
    <property type="match status" value="1"/>
</dbReference>
<dbReference type="CDD" id="cd08826">
    <property type="entry name" value="SPFH_eoslipins_u1"/>
    <property type="match status" value="1"/>
</dbReference>
<comment type="caution">
    <text evidence="4">The sequence shown here is derived from an EMBL/GenBank/DDBJ whole genome shotgun (WGS) entry which is preliminary data.</text>
</comment>
<feature type="transmembrane region" description="Helical" evidence="2">
    <location>
        <begin position="6"/>
        <end position="25"/>
    </location>
</feature>
<dbReference type="GO" id="GO:0005886">
    <property type="term" value="C:plasma membrane"/>
    <property type="evidence" value="ECO:0007669"/>
    <property type="project" value="InterPro"/>
</dbReference>
<dbReference type="Gene3D" id="3.30.479.30">
    <property type="entry name" value="Band 7 domain"/>
    <property type="match status" value="1"/>
</dbReference>
<dbReference type="STRING" id="1797579.A2996_00640"/>
<dbReference type="PRINTS" id="PR00721">
    <property type="entry name" value="STOMATIN"/>
</dbReference>
<dbReference type="SUPFAM" id="SSF117892">
    <property type="entry name" value="Band 7/SPFH domain"/>
    <property type="match status" value="1"/>
</dbReference>
<sequence>MPNFFTLWGLLTYLPIIIVILVIFIRQVNQYQRGVMFTLGKFTGIKEPGWRLVIPIFQSLTKVDIRTKAVDVPDQEVITKDNIPVKINAVVYYKIKEASKAILEVEDFYYATSQVAQTTMRNFVGERSLDDLLQKRAEIALQIKERVDDLTDPWGIDIESVELKDVIIPEDLKRTISKEAEAEREKRAVIIKADGDRIAADNLALAAQKLSSVPGAMHLRTLQAINDLSSDQSNTTIWMIPVEALEAIRGYSDVMNKKNVESIINISKNK</sequence>
<evidence type="ECO:0000256" key="2">
    <source>
        <dbReference type="SAM" id="Phobius"/>
    </source>
</evidence>
<feature type="domain" description="Band 7" evidence="3">
    <location>
        <begin position="23"/>
        <end position="180"/>
    </location>
</feature>
<dbReference type="SMART" id="SM00244">
    <property type="entry name" value="PHB"/>
    <property type="match status" value="1"/>
</dbReference>
<dbReference type="EMBL" id="MFAB01000013">
    <property type="protein sequence ID" value="OGD68880.1"/>
    <property type="molecule type" value="Genomic_DNA"/>
</dbReference>
<dbReference type="InterPro" id="IPR001972">
    <property type="entry name" value="Stomatin_HflK_fam"/>
</dbReference>
<dbReference type="Proteomes" id="UP000176865">
    <property type="component" value="Unassembled WGS sequence"/>
</dbReference>
<evidence type="ECO:0000259" key="3">
    <source>
        <dbReference type="SMART" id="SM00244"/>
    </source>
</evidence>